<reference evidence="1" key="1">
    <citation type="journal article" date="2023" name="G3 (Bethesda)">
        <title>A reference genome for the long-term kleptoplast-retaining sea slug Elysia crispata morphotype clarki.</title>
        <authorList>
            <person name="Eastman K.E."/>
            <person name="Pendleton A.L."/>
            <person name="Shaikh M.A."/>
            <person name="Suttiyut T."/>
            <person name="Ogas R."/>
            <person name="Tomko P."/>
            <person name="Gavelis G."/>
            <person name="Widhalm J.R."/>
            <person name="Wisecaver J.H."/>
        </authorList>
    </citation>
    <scope>NUCLEOTIDE SEQUENCE</scope>
    <source>
        <strain evidence="1">ECLA1</strain>
    </source>
</reference>
<evidence type="ECO:0000313" key="1">
    <source>
        <dbReference type="EMBL" id="KAK3791518.1"/>
    </source>
</evidence>
<comment type="caution">
    <text evidence="1">The sequence shown here is derived from an EMBL/GenBank/DDBJ whole genome shotgun (WGS) entry which is preliminary data.</text>
</comment>
<dbReference type="EMBL" id="JAWDGP010001469">
    <property type="protein sequence ID" value="KAK3791518.1"/>
    <property type="molecule type" value="Genomic_DNA"/>
</dbReference>
<keyword evidence="2" id="KW-1185">Reference proteome</keyword>
<dbReference type="Proteomes" id="UP001283361">
    <property type="component" value="Unassembled WGS sequence"/>
</dbReference>
<proteinExistence type="predicted"/>
<name>A0AAE1E3H8_9GAST</name>
<accession>A0AAE1E3H8</accession>
<protein>
    <submittedName>
        <fullName evidence="1">Uncharacterized protein</fullName>
    </submittedName>
</protein>
<dbReference type="AlphaFoldDB" id="A0AAE1E3H8"/>
<sequence length="67" mass="7722">MLVSTQVQRLYQLLRLCTMRLKSVREVIKPTHPHEIAQLVLINCRTPVTVQREVLIDLLGQWDAEAG</sequence>
<organism evidence="1 2">
    <name type="scientific">Elysia crispata</name>
    <name type="common">lettuce slug</name>
    <dbReference type="NCBI Taxonomy" id="231223"/>
    <lineage>
        <taxon>Eukaryota</taxon>
        <taxon>Metazoa</taxon>
        <taxon>Spiralia</taxon>
        <taxon>Lophotrochozoa</taxon>
        <taxon>Mollusca</taxon>
        <taxon>Gastropoda</taxon>
        <taxon>Heterobranchia</taxon>
        <taxon>Euthyneura</taxon>
        <taxon>Panpulmonata</taxon>
        <taxon>Sacoglossa</taxon>
        <taxon>Placobranchoidea</taxon>
        <taxon>Plakobranchidae</taxon>
        <taxon>Elysia</taxon>
    </lineage>
</organism>
<gene>
    <name evidence="1" type="ORF">RRG08_061531</name>
</gene>
<evidence type="ECO:0000313" key="2">
    <source>
        <dbReference type="Proteomes" id="UP001283361"/>
    </source>
</evidence>